<evidence type="ECO:0000256" key="1">
    <source>
        <dbReference type="SAM" id="MobiDB-lite"/>
    </source>
</evidence>
<organism evidence="3 4">
    <name type="scientific">Brassica napus</name>
    <name type="common">Rape</name>
    <dbReference type="NCBI Taxonomy" id="3708"/>
    <lineage>
        <taxon>Eukaryota</taxon>
        <taxon>Viridiplantae</taxon>
        <taxon>Streptophyta</taxon>
        <taxon>Embryophyta</taxon>
        <taxon>Tracheophyta</taxon>
        <taxon>Spermatophyta</taxon>
        <taxon>Magnoliopsida</taxon>
        <taxon>eudicotyledons</taxon>
        <taxon>Gunneridae</taxon>
        <taxon>Pentapetalae</taxon>
        <taxon>rosids</taxon>
        <taxon>malvids</taxon>
        <taxon>Brassicales</taxon>
        <taxon>Brassicaceae</taxon>
        <taxon>Brassiceae</taxon>
        <taxon>Brassica</taxon>
    </lineage>
</organism>
<evidence type="ECO:0000313" key="3">
    <source>
        <dbReference type="EMBL" id="CDY52935.1"/>
    </source>
</evidence>
<accession>A0A078IPG8</accession>
<reference evidence="2" key="3">
    <citation type="submission" date="2021-01" db="EMBL/GenBank/DDBJ databases">
        <authorList>
            <consortium name="Genoscope - CEA"/>
            <person name="William W."/>
        </authorList>
    </citation>
    <scope>NUCLEOTIDE SEQUENCE</scope>
</reference>
<protein>
    <submittedName>
        <fullName evidence="2">(rape) hypothetical protein</fullName>
    </submittedName>
    <submittedName>
        <fullName evidence="3">BnaA04g29420D protein</fullName>
    </submittedName>
</protein>
<feature type="region of interest" description="Disordered" evidence="1">
    <location>
        <begin position="135"/>
        <end position="157"/>
    </location>
</feature>
<dbReference type="AlphaFoldDB" id="A0A078IPG8"/>
<keyword evidence="4" id="KW-1185">Reference proteome</keyword>
<name>A0A078IPG8_BRANA</name>
<evidence type="ECO:0000313" key="4">
    <source>
        <dbReference type="Proteomes" id="UP000028999"/>
    </source>
</evidence>
<dbReference type="Proteomes" id="UP000028999">
    <property type="component" value="Unassembled WGS sequence"/>
</dbReference>
<dbReference type="EMBL" id="LK033142">
    <property type="protein sequence ID" value="CDY52935.1"/>
    <property type="molecule type" value="Genomic_DNA"/>
</dbReference>
<proteinExistence type="predicted"/>
<reference evidence="3 4" key="1">
    <citation type="journal article" date="2014" name="Science">
        <title>Plant genetics. Early allopolyploid evolution in the post-Neolithic Brassica napus oilseed genome.</title>
        <authorList>
            <person name="Chalhoub B."/>
            <person name="Denoeud F."/>
            <person name="Liu S."/>
            <person name="Parkin I.A."/>
            <person name="Tang H."/>
            <person name="Wang X."/>
            <person name="Chiquet J."/>
            <person name="Belcram H."/>
            <person name="Tong C."/>
            <person name="Samans B."/>
            <person name="Correa M."/>
            <person name="Da Silva C."/>
            <person name="Just J."/>
            <person name="Falentin C."/>
            <person name="Koh C.S."/>
            <person name="Le Clainche I."/>
            <person name="Bernard M."/>
            <person name="Bento P."/>
            <person name="Noel B."/>
            <person name="Labadie K."/>
            <person name="Alberti A."/>
            <person name="Charles M."/>
            <person name="Arnaud D."/>
            <person name="Guo H."/>
            <person name="Daviaud C."/>
            <person name="Alamery S."/>
            <person name="Jabbari K."/>
            <person name="Zhao M."/>
            <person name="Edger P.P."/>
            <person name="Chelaifa H."/>
            <person name="Tack D."/>
            <person name="Lassalle G."/>
            <person name="Mestiri I."/>
            <person name="Schnel N."/>
            <person name="Le Paslier M.C."/>
            <person name="Fan G."/>
            <person name="Renault V."/>
            <person name="Bayer P.E."/>
            <person name="Golicz A.A."/>
            <person name="Manoli S."/>
            <person name="Lee T.H."/>
            <person name="Thi V.H."/>
            <person name="Chalabi S."/>
            <person name="Hu Q."/>
            <person name="Fan C."/>
            <person name="Tollenaere R."/>
            <person name="Lu Y."/>
            <person name="Battail C."/>
            <person name="Shen J."/>
            <person name="Sidebottom C.H."/>
            <person name="Wang X."/>
            <person name="Canaguier A."/>
            <person name="Chauveau A."/>
            <person name="Berard A."/>
            <person name="Deniot G."/>
            <person name="Guan M."/>
            <person name="Liu Z."/>
            <person name="Sun F."/>
            <person name="Lim Y.P."/>
            <person name="Lyons E."/>
            <person name="Town C.D."/>
            <person name="Bancroft I."/>
            <person name="Wang X."/>
            <person name="Meng J."/>
            <person name="Ma J."/>
            <person name="Pires J.C."/>
            <person name="King G.J."/>
            <person name="Brunel D."/>
            <person name="Delourme R."/>
            <person name="Renard M."/>
            <person name="Aury J.M."/>
            <person name="Adams K.L."/>
            <person name="Batley J."/>
            <person name="Snowdon R.J."/>
            <person name="Tost J."/>
            <person name="Edwards D."/>
            <person name="Zhou Y."/>
            <person name="Hua W."/>
            <person name="Sharpe A.G."/>
            <person name="Paterson A.H."/>
            <person name="Guan C."/>
            <person name="Wincker P."/>
        </authorList>
    </citation>
    <scope>NUCLEOTIDE SEQUENCE [LARGE SCALE GENOMIC DNA]</scope>
    <source>
        <strain evidence="4">cv. Darmor-bzh</strain>
    </source>
</reference>
<gene>
    <name evidence="3" type="primary">BnaA04g29420D</name>
    <name evidence="2" type="ORF">DARMORV10_A04P30860.1</name>
    <name evidence="3" type="ORF">GSBRNA2T00008120001</name>
</gene>
<reference evidence="3" key="2">
    <citation type="submission" date="2014-06" db="EMBL/GenBank/DDBJ databases">
        <authorList>
            <person name="Genoscope - CEA"/>
        </authorList>
    </citation>
    <scope>NUCLEOTIDE SEQUENCE</scope>
</reference>
<sequence length="157" mass="18234">MNHVKQKSSNLATYCVPVSGTDDKIKLPAEEEDLVEWARPYLTSKRKVVRIVDPRLDTQYLPEEAVRMASIADWRCSVSRSNQSHVRPWTKWSVPCNIFRTTWEYRLRPIRHHNRTRELAGSPRNKIRVYRAIDTTHSHQNRTAGSPRNVGGSTARK</sequence>
<evidence type="ECO:0000313" key="2">
    <source>
        <dbReference type="EMBL" id="CAF2297768.1"/>
    </source>
</evidence>
<dbReference type="PaxDb" id="3708-A0A078IPG8"/>
<dbReference type="STRING" id="3708.A0A078IPG8"/>
<dbReference type="OMA" id="NIFRTTW"/>
<dbReference type="EMBL" id="HG994358">
    <property type="protein sequence ID" value="CAF2297768.1"/>
    <property type="molecule type" value="Genomic_DNA"/>
</dbReference>
<dbReference type="Gramene" id="CDY52935">
    <property type="protein sequence ID" value="CDY52935"/>
    <property type="gene ID" value="GSBRNA2T00008120001"/>
</dbReference>
<dbReference type="Proteomes" id="UP001295469">
    <property type="component" value="Chromosome A04"/>
</dbReference>